<evidence type="ECO:0000313" key="1">
    <source>
        <dbReference type="EMBL" id="KKM22029.1"/>
    </source>
</evidence>
<gene>
    <name evidence="1" type="ORF">LCGC14_1629540</name>
</gene>
<dbReference type="AlphaFoldDB" id="A0A0F9IQ74"/>
<name>A0A0F9IQ74_9ZZZZ</name>
<comment type="caution">
    <text evidence="1">The sequence shown here is derived from an EMBL/GenBank/DDBJ whole genome shotgun (WGS) entry which is preliminary data.</text>
</comment>
<organism evidence="1">
    <name type="scientific">marine sediment metagenome</name>
    <dbReference type="NCBI Taxonomy" id="412755"/>
    <lineage>
        <taxon>unclassified sequences</taxon>
        <taxon>metagenomes</taxon>
        <taxon>ecological metagenomes</taxon>
    </lineage>
</organism>
<proteinExistence type="predicted"/>
<accession>A0A0F9IQ74</accession>
<reference evidence="1" key="1">
    <citation type="journal article" date="2015" name="Nature">
        <title>Complex archaea that bridge the gap between prokaryotes and eukaryotes.</title>
        <authorList>
            <person name="Spang A."/>
            <person name="Saw J.H."/>
            <person name="Jorgensen S.L."/>
            <person name="Zaremba-Niedzwiedzka K."/>
            <person name="Martijn J."/>
            <person name="Lind A.E."/>
            <person name="van Eijk R."/>
            <person name="Schleper C."/>
            <person name="Guy L."/>
            <person name="Ettema T.J."/>
        </authorList>
    </citation>
    <scope>NUCLEOTIDE SEQUENCE</scope>
</reference>
<sequence length="84" mass="9997">MSEETDKVNKYLIFAKGNHSSVLRLSTQKDAGGWKYHEKRLFVEMIGIHSSYVARTLRHDDIIELRNFLEKIIEHNIEIRKRDK</sequence>
<dbReference type="EMBL" id="LAZR01013423">
    <property type="protein sequence ID" value="KKM22029.1"/>
    <property type="molecule type" value="Genomic_DNA"/>
</dbReference>
<protein>
    <submittedName>
        <fullName evidence="1">Uncharacterized protein</fullName>
    </submittedName>
</protein>